<feature type="compositionally biased region" description="Basic and acidic residues" evidence="1">
    <location>
        <begin position="21"/>
        <end position="30"/>
    </location>
</feature>
<feature type="compositionally biased region" description="Pro residues" evidence="1">
    <location>
        <begin position="811"/>
        <end position="822"/>
    </location>
</feature>
<organism evidence="2 3">
    <name type="scientific">Thelonectria olida</name>
    <dbReference type="NCBI Taxonomy" id="1576542"/>
    <lineage>
        <taxon>Eukaryota</taxon>
        <taxon>Fungi</taxon>
        <taxon>Dikarya</taxon>
        <taxon>Ascomycota</taxon>
        <taxon>Pezizomycotina</taxon>
        <taxon>Sordariomycetes</taxon>
        <taxon>Hypocreomycetidae</taxon>
        <taxon>Hypocreales</taxon>
        <taxon>Nectriaceae</taxon>
        <taxon>Thelonectria</taxon>
    </lineage>
</organism>
<feature type="compositionally biased region" description="Polar residues" evidence="1">
    <location>
        <begin position="923"/>
        <end position="934"/>
    </location>
</feature>
<evidence type="ECO:0000313" key="3">
    <source>
        <dbReference type="Proteomes" id="UP000777438"/>
    </source>
</evidence>
<feature type="compositionally biased region" description="Basic and acidic residues" evidence="1">
    <location>
        <begin position="349"/>
        <end position="434"/>
    </location>
</feature>
<feature type="compositionally biased region" description="Low complexity" evidence="1">
    <location>
        <begin position="164"/>
        <end position="173"/>
    </location>
</feature>
<feature type="compositionally biased region" description="Polar residues" evidence="1">
    <location>
        <begin position="825"/>
        <end position="839"/>
    </location>
</feature>
<proteinExistence type="predicted"/>
<feature type="region of interest" description="Disordered" evidence="1">
    <location>
        <begin position="908"/>
        <end position="934"/>
    </location>
</feature>
<dbReference type="PANTHER" id="PTHR45615:SF80">
    <property type="entry name" value="GRIP DOMAIN-CONTAINING PROTEIN"/>
    <property type="match status" value="1"/>
</dbReference>
<dbReference type="Proteomes" id="UP000777438">
    <property type="component" value="Unassembled WGS sequence"/>
</dbReference>
<name>A0A9P9AQ40_9HYPO</name>
<feature type="compositionally biased region" description="Polar residues" evidence="1">
    <location>
        <begin position="708"/>
        <end position="730"/>
    </location>
</feature>
<feature type="compositionally biased region" description="Basic and acidic residues" evidence="1">
    <location>
        <begin position="457"/>
        <end position="480"/>
    </location>
</feature>
<feature type="region of interest" description="Disordered" evidence="1">
    <location>
        <begin position="132"/>
        <end position="253"/>
    </location>
</feature>
<feature type="region of interest" description="Disordered" evidence="1">
    <location>
        <begin position="789"/>
        <end position="864"/>
    </location>
</feature>
<protein>
    <submittedName>
        <fullName evidence="2">Uncharacterized protein</fullName>
    </submittedName>
</protein>
<feature type="compositionally biased region" description="Acidic residues" evidence="1">
    <location>
        <begin position="681"/>
        <end position="691"/>
    </location>
</feature>
<feature type="region of interest" description="Disordered" evidence="1">
    <location>
        <begin position="539"/>
        <end position="740"/>
    </location>
</feature>
<reference evidence="2 3" key="1">
    <citation type="journal article" date="2021" name="Nat. Commun.">
        <title>Genetic determinants of endophytism in the Arabidopsis root mycobiome.</title>
        <authorList>
            <person name="Mesny F."/>
            <person name="Miyauchi S."/>
            <person name="Thiergart T."/>
            <person name="Pickel B."/>
            <person name="Atanasova L."/>
            <person name="Karlsson M."/>
            <person name="Huettel B."/>
            <person name="Barry K.W."/>
            <person name="Haridas S."/>
            <person name="Chen C."/>
            <person name="Bauer D."/>
            <person name="Andreopoulos W."/>
            <person name="Pangilinan J."/>
            <person name="LaButti K."/>
            <person name="Riley R."/>
            <person name="Lipzen A."/>
            <person name="Clum A."/>
            <person name="Drula E."/>
            <person name="Henrissat B."/>
            <person name="Kohler A."/>
            <person name="Grigoriev I.V."/>
            <person name="Martin F.M."/>
            <person name="Hacquard S."/>
        </authorList>
    </citation>
    <scope>NUCLEOTIDE SEQUENCE [LARGE SCALE GENOMIC DNA]</scope>
    <source>
        <strain evidence="2 3">MPI-CAGE-CH-0241</strain>
    </source>
</reference>
<feature type="region of interest" description="Disordered" evidence="1">
    <location>
        <begin position="345"/>
        <end position="480"/>
    </location>
</feature>
<dbReference type="EMBL" id="JAGPYM010000011">
    <property type="protein sequence ID" value="KAH6889224.1"/>
    <property type="molecule type" value="Genomic_DNA"/>
</dbReference>
<evidence type="ECO:0000313" key="2">
    <source>
        <dbReference type="EMBL" id="KAH6889224.1"/>
    </source>
</evidence>
<feature type="compositionally biased region" description="Basic residues" evidence="1">
    <location>
        <begin position="590"/>
        <end position="602"/>
    </location>
</feature>
<feature type="compositionally biased region" description="Polar residues" evidence="1">
    <location>
        <begin position="655"/>
        <end position="670"/>
    </location>
</feature>
<dbReference type="AlphaFoldDB" id="A0A9P9AQ40"/>
<evidence type="ECO:0000256" key="1">
    <source>
        <dbReference type="SAM" id="MobiDB-lite"/>
    </source>
</evidence>
<feature type="compositionally biased region" description="Polar residues" evidence="1">
    <location>
        <begin position="57"/>
        <end position="69"/>
    </location>
</feature>
<feature type="compositionally biased region" description="Polar residues" evidence="1">
    <location>
        <begin position="632"/>
        <end position="641"/>
    </location>
</feature>
<feature type="compositionally biased region" description="Basic and acidic residues" evidence="1">
    <location>
        <begin position="193"/>
        <end position="239"/>
    </location>
</feature>
<feature type="compositionally biased region" description="Basic and acidic residues" evidence="1">
    <location>
        <begin position="1"/>
        <end position="12"/>
    </location>
</feature>
<accession>A0A9P9AQ40</accession>
<dbReference type="OrthoDB" id="10666586at2759"/>
<dbReference type="PANTHER" id="PTHR45615">
    <property type="entry name" value="MYOSIN HEAVY CHAIN, NON-MUSCLE"/>
    <property type="match status" value="1"/>
</dbReference>
<gene>
    <name evidence="2" type="ORF">B0T10DRAFT_487565</name>
</gene>
<sequence>MADTSDQHRPSEDGLPSESEDLSKALEKHNNQGGFDLIDNEKGASQAPQLPPLRPITSESGPNDPQQSTQKDREKLAITYPEEPCTSKPATSETNREDDLLRFRFMPRHEHPSDRDWADPFSARGYHEFGYYGDPSFGFPATQTVPYNPMNHFRHVYPLPLHPVPSRSSSHPRPAFPSPYDFGPAPRPPTRNEVSKPDAKNDDVGSAKRETNTKEEVAKPSDETKESESSKEEPDKQKQANEASGQGSKSSDIEALLEALRAEKDKSTRLEMELHYKRELEAEHDKRLAQIEARNDLLQHEFEGQKELQRDALAKLEDEKHLQERLQKDQFDKLQLAMEKFGQHVAMMEQKEEERRAEEKKKIDEENERKKQEELEEQRREMEQEREREEEQRMQEERERQEQQRIEEERQEEVRRKLAEEREKDENQKSEDRIQQMAQEALQRLREEWAQHQAAEAAKRAEEEKLRFEQEEKDRAAREEMERLMEALRLEKEQQIQEEERKRQEADEKLAAEEQARKQIDEEVKRNVAEKLKAEIERLQSDLRRHTQGARPDLTHGRALTHSRPEGYQQEQLSWDPTWKFPPSNPFSSRSRRALHSHHHHQEHQERRFLEAGRSSTPSVTANDDPFGDAEVQSSHWTYNPQVDPRAYFGGPGQTPRSSYQNIAHSTASTPVPMRASQYGDEVDSVYDGDEGGVPSQNPWHQGRRAQSDGTAHSNLGGSQSNPRPASAFTNGDGYGMGTAGQYLSKGYMSDPDAANMRSLSQTPVPPRSGIRSPVYDWSAVNGSRLREYVQVTGRSRTSTPRPRKQHGSMEPPPVPTPPTETPPHQQTRGRSSQASPVLNANGPFSDGRASVEGFPPPSSVSQQSPQVIQYLPLDQVTAMAAFKNVPVIMMPVVPLYSMQFGQPFEQDGSVRESVDGEDKEQAQSTNPYMSNGL</sequence>
<feature type="region of interest" description="Disordered" evidence="1">
    <location>
        <begin position="1"/>
        <end position="99"/>
    </location>
</feature>
<comment type="caution">
    <text evidence="2">The sequence shown here is derived from an EMBL/GenBank/DDBJ whole genome shotgun (WGS) entry which is preliminary data.</text>
</comment>
<feature type="compositionally biased region" description="Basic and acidic residues" evidence="1">
    <location>
        <begin position="909"/>
        <end position="922"/>
    </location>
</feature>
<feature type="region of interest" description="Disordered" evidence="1">
    <location>
        <begin position="495"/>
        <end position="526"/>
    </location>
</feature>
<keyword evidence="3" id="KW-1185">Reference proteome</keyword>
<feature type="compositionally biased region" description="Polar residues" evidence="1">
    <location>
        <begin position="240"/>
        <end position="250"/>
    </location>
</feature>